<proteinExistence type="predicted"/>
<dbReference type="AlphaFoldDB" id="A0A363CYC3"/>
<evidence type="ECO:0000313" key="2">
    <source>
        <dbReference type="Proteomes" id="UP000251135"/>
    </source>
</evidence>
<comment type="caution">
    <text evidence="1">The sequence shown here is derived from an EMBL/GenBank/DDBJ whole genome shotgun (WGS) entry which is preliminary data.</text>
</comment>
<dbReference type="EMBL" id="MUXE01000011">
    <property type="protein sequence ID" value="PUE64041.1"/>
    <property type="molecule type" value="Genomic_DNA"/>
</dbReference>
<dbReference type="Proteomes" id="UP000251135">
    <property type="component" value="Unassembled WGS sequence"/>
</dbReference>
<gene>
    <name evidence="1" type="ORF">B0174_08350</name>
</gene>
<organism evidence="1 2">
    <name type="scientific">Arcobacter caeni</name>
    <dbReference type="NCBI Taxonomy" id="1912877"/>
    <lineage>
        <taxon>Bacteria</taxon>
        <taxon>Pseudomonadati</taxon>
        <taxon>Campylobacterota</taxon>
        <taxon>Epsilonproteobacteria</taxon>
        <taxon>Campylobacterales</taxon>
        <taxon>Arcobacteraceae</taxon>
        <taxon>Arcobacter</taxon>
    </lineage>
</organism>
<sequence length="420" mass="49263">MIFFRVTQNINIKTTDGTLVNYLKFKGPSDLENSTMYITTYDDFVDLKKIFEKVDKERYFTKVFVEDKVRVLENFPTELGILNPNEYDYREDSKEKTFLDIKKVDIYKQLKNIKKDEVSIALIGGVGLSISEIVSSCTALRILYKKLKEIHKNIKFDIYLNASNNSFYSRDKQIYETQDYINNIFPLSITSQKLCEYDYFIDNSLSIKFLELNSLNYVDAWLFRFGIDYKKISENEKYNELNISNYKVADTLKDKLTELKSKGKLLLFHPYSANVNKSIPQNIAIDILKELLLKDDDYVIISTLLIDSKIKDDKFIDLSKESKNVNDFIYIISTMDKIITADTSTFHISDAFMIPTLVIFTQSDYQNKIKYFKYTKAIFVEDKSKNLSQFVYENDSLTINKFESWNKLKVNKIIKLLDSF</sequence>
<keyword evidence="2" id="KW-1185">Reference proteome</keyword>
<dbReference type="RefSeq" id="WP_108559615.1">
    <property type="nucleotide sequence ID" value="NZ_MUXE01000011.1"/>
</dbReference>
<dbReference type="SUPFAM" id="SSF53756">
    <property type="entry name" value="UDP-Glycosyltransferase/glycogen phosphorylase"/>
    <property type="match status" value="1"/>
</dbReference>
<reference evidence="1 2" key="1">
    <citation type="submission" date="2017-02" db="EMBL/GenBank/DDBJ databases">
        <title>Arcobacter caeni sp. nov, a new Arcobacter species isolated from reclaimed water.</title>
        <authorList>
            <person name="Figueras M.J."/>
            <person name="Perez-Cataluna A."/>
            <person name="Salas-Masso N."/>
        </authorList>
    </citation>
    <scope>NUCLEOTIDE SEQUENCE [LARGE SCALE GENOMIC DNA]</scope>
    <source>
        <strain evidence="1 2">RW17-10</strain>
    </source>
</reference>
<protein>
    <submittedName>
        <fullName evidence="1">Uncharacterized protein</fullName>
    </submittedName>
</protein>
<dbReference type="OrthoDB" id="5346170at2"/>
<evidence type="ECO:0000313" key="1">
    <source>
        <dbReference type="EMBL" id="PUE64041.1"/>
    </source>
</evidence>
<name>A0A363CYC3_9BACT</name>
<dbReference type="Gene3D" id="3.40.50.2000">
    <property type="entry name" value="Glycogen Phosphorylase B"/>
    <property type="match status" value="1"/>
</dbReference>
<accession>A0A363CYC3</accession>